<dbReference type="EMBL" id="UINC01107830">
    <property type="protein sequence ID" value="SVC73498.1"/>
    <property type="molecule type" value="Genomic_DNA"/>
</dbReference>
<accession>A0A382PLG8</accession>
<dbReference type="SUPFAM" id="SSF56935">
    <property type="entry name" value="Porins"/>
    <property type="match status" value="1"/>
</dbReference>
<dbReference type="PROSITE" id="PS52016">
    <property type="entry name" value="TONB_DEPENDENT_REC_3"/>
    <property type="match status" value="1"/>
</dbReference>
<evidence type="ECO:0000313" key="2">
    <source>
        <dbReference type="EMBL" id="SVC73498.1"/>
    </source>
</evidence>
<name>A0A382PLG8_9ZZZZ</name>
<dbReference type="InterPro" id="IPR012910">
    <property type="entry name" value="Plug_dom"/>
</dbReference>
<organism evidence="2">
    <name type="scientific">marine metagenome</name>
    <dbReference type="NCBI Taxonomy" id="408172"/>
    <lineage>
        <taxon>unclassified sequences</taxon>
        <taxon>metagenomes</taxon>
        <taxon>ecological metagenomes</taxon>
    </lineage>
</organism>
<reference evidence="2" key="1">
    <citation type="submission" date="2018-05" db="EMBL/GenBank/DDBJ databases">
        <authorList>
            <person name="Lanie J.A."/>
            <person name="Ng W.-L."/>
            <person name="Kazmierczak K.M."/>
            <person name="Andrzejewski T.M."/>
            <person name="Davidsen T.M."/>
            <person name="Wayne K.J."/>
            <person name="Tettelin H."/>
            <person name="Glass J.I."/>
            <person name="Rusch D."/>
            <person name="Podicherti R."/>
            <person name="Tsui H.-C.T."/>
            <person name="Winkler M.E."/>
        </authorList>
    </citation>
    <scope>NUCLEOTIDE SEQUENCE</scope>
</reference>
<gene>
    <name evidence="2" type="ORF">METZ01_LOCUS326352</name>
</gene>
<protein>
    <recommendedName>
        <fullName evidence="1">TonB-dependent receptor plug domain-containing protein</fullName>
    </recommendedName>
</protein>
<sequence>MTKMQRVFCCFLLFVFTTISADEDHLETVDEELIVISSRIPTVASEVIGSVDSISSQDLDLKMIDGLAELVRFIPGVSAHKENQYGRSFNQDLHIRGIHGGAIYLIDGQRISDS</sequence>
<feature type="non-terminal residue" evidence="2">
    <location>
        <position position="114"/>
    </location>
</feature>
<dbReference type="InterPro" id="IPR039426">
    <property type="entry name" value="TonB-dep_rcpt-like"/>
</dbReference>
<dbReference type="Gene3D" id="2.170.130.10">
    <property type="entry name" value="TonB-dependent receptor, plug domain"/>
    <property type="match status" value="1"/>
</dbReference>
<proteinExistence type="predicted"/>
<dbReference type="InterPro" id="IPR037066">
    <property type="entry name" value="Plug_dom_sf"/>
</dbReference>
<dbReference type="Pfam" id="PF07715">
    <property type="entry name" value="Plug"/>
    <property type="match status" value="1"/>
</dbReference>
<evidence type="ECO:0000259" key="1">
    <source>
        <dbReference type="Pfam" id="PF07715"/>
    </source>
</evidence>
<feature type="domain" description="TonB-dependent receptor plug" evidence="1">
    <location>
        <begin position="45"/>
        <end position="112"/>
    </location>
</feature>
<dbReference type="AlphaFoldDB" id="A0A382PLG8"/>